<dbReference type="GO" id="GO:0008106">
    <property type="term" value="F:alcohol dehydrogenase (NADP+) activity"/>
    <property type="evidence" value="ECO:0007669"/>
    <property type="project" value="TreeGrafter"/>
</dbReference>
<proteinExistence type="predicted"/>
<dbReference type="GeneID" id="301462711"/>
<dbReference type="SUPFAM" id="SSF56796">
    <property type="entry name" value="Dehydroquinate synthase-like"/>
    <property type="match status" value="1"/>
</dbReference>
<dbReference type="InterPro" id="IPR044731">
    <property type="entry name" value="BDH-like"/>
</dbReference>
<keyword evidence="4" id="KW-1185">Reference proteome</keyword>
<dbReference type="GO" id="GO:0005829">
    <property type="term" value="C:cytosol"/>
    <property type="evidence" value="ECO:0007669"/>
    <property type="project" value="TreeGrafter"/>
</dbReference>
<dbReference type="GO" id="GO:1990002">
    <property type="term" value="F:methylglyoxal reductase (NADPH) (acetol producing) activity"/>
    <property type="evidence" value="ECO:0007669"/>
    <property type="project" value="TreeGrafter"/>
</dbReference>
<dbReference type="HOGENOM" id="CLU_1659960_0_0_12"/>
<comment type="caution">
    <text evidence="3">The sequence shown here is derived from an EMBL/GenBank/DDBJ whole genome shotgun (WGS) entry which is preliminary data.</text>
</comment>
<accession>S3LDE1</accession>
<dbReference type="Pfam" id="PF00465">
    <property type="entry name" value="Fe-ADH"/>
    <property type="match status" value="1"/>
</dbReference>
<evidence type="ECO:0000313" key="4">
    <source>
        <dbReference type="Proteomes" id="UP000014605"/>
    </source>
</evidence>
<organism evidence="3 4">
    <name type="scientific">Treponema vincentii F0403</name>
    <dbReference type="NCBI Taxonomy" id="1125702"/>
    <lineage>
        <taxon>Bacteria</taxon>
        <taxon>Pseudomonadati</taxon>
        <taxon>Spirochaetota</taxon>
        <taxon>Spirochaetia</taxon>
        <taxon>Spirochaetales</taxon>
        <taxon>Treponemataceae</taxon>
        <taxon>Treponema</taxon>
    </lineage>
</organism>
<evidence type="ECO:0000313" key="3">
    <source>
        <dbReference type="EMBL" id="EPF47516.1"/>
    </source>
</evidence>
<dbReference type="PANTHER" id="PTHR43633:SF1">
    <property type="entry name" value="ALCOHOL DEHYDROGENASE YQHD"/>
    <property type="match status" value="1"/>
</dbReference>
<dbReference type="EMBL" id="ATFC01000003">
    <property type="protein sequence ID" value="EPF47516.1"/>
    <property type="molecule type" value="Genomic_DNA"/>
</dbReference>
<name>S3LDE1_9SPIR</name>
<gene>
    <name evidence="3" type="ORF">HMPREF1222_00793</name>
</gene>
<dbReference type="PATRIC" id="fig|1125702.3.peg.830"/>
<dbReference type="GO" id="GO:0046872">
    <property type="term" value="F:metal ion binding"/>
    <property type="evidence" value="ECO:0007669"/>
    <property type="project" value="InterPro"/>
</dbReference>
<dbReference type="AlphaFoldDB" id="S3LDE1"/>
<sequence length="159" mass="17221">MKYATFSIPPKIVHGAGALEFLSTLTGKKAAIVTGGSSMKKFGFIDEAKGYLEKAGMEVLVIDGVEPDPSVKTCKEGGAKMAAFNPDWIIALGGGSAMDAAKIMWVYYEYPGYNFDDLAAFKFPKLRTKAKLVGIPSRLPKLPLFPLLRTPKKISNTRS</sequence>
<dbReference type="RefSeq" id="WP_016518306.1">
    <property type="nucleotide sequence ID" value="NZ_KE332512.1"/>
</dbReference>
<dbReference type="InterPro" id="IPR001670">
    <property type="entry name" value="ADH_Fe/GldA"/>
</dbReference>
<evidence type="ECO:0000256" key="1">
    <source>
        <dbReference type="ARBA" id="ARBA00023002"/>
    </source>
</evidence>
<protein>
    <recommendedName>
        <fullName evidence="2">Alcohol dehydrogenase iron-type/glycerol dehydrogenase GldA domain-containing protein</fullName>
    </recommendedName>
</protein>
<dbReference type="GO" id="GO:1990362">
    <property type="term" value="F:butanol dehydrogenase (NAD+) activity"/>
    <property type="evidence" value="ECO:0007669"/>
    <property type="project" value="InterPro"/>
</dbReference>
<reference evidence="3 4" key="1">
    <citation type="submission" date="2013-04" db="EMBL/GenBank/DDBJ databases">
        <title>The Genome Sequence of Treponema vincentii F0403.</title>
        <authorList>
            <consortium name="The Broad Institute Genomics Platform"/>
            <person name="Earl A."/>
            <person name="Ward D."/>
            <person name="Feldgarden M."/>
            <person name="Gevers D."/>
            <person name="Leonetti C."/>
            <person name="Izard J."/>
            <person name="Walker B."/>
            <person name="Young S."/>
            <person name="Zeng Q."/>
            <person name="Gargeya S."/>
            <person name="Fitzgerald M."/>
            <person name="Haas B."/>
            <person name="Abouelleil A."/>
            <person name="Allen A.W."/>
            <person name="Alvarado L."/>
            <person name="Arachchi H.M."/>
            <person name="Berlin A.M."/>
            <person name="Chapman S.B."/>
            <person name="Gainer-Dewar J."/>
            <person name="Goldberg J."/>
            <person name="Griggs A."/>
            <person name="Gujja S."/>
            <person name="Hansen M."/>
            <person name="Howarth C."/>
            <person name="Imamovic A."/>
            <person name="Ireland A."/>
            <person name="Larimer J."/>
            <person name="McCowan C."/>
            <person name="Murphy C."/>
            <person name="Pearson M."/>
            <person name="Poon T.W."/>
            <person name="Priest M."/>
            <person name="Roberts A."/>
            <person name="Saif S."/>
            <person name="Shea T."/>
            <person name="Sisk P."/>
            <person name="Sykes S."/>
            <person name="Wortman J."/>
            <person name="Nusbaum C."/>
            <person name="Birren B."/>
        </authorList>
    </citation>
    <scope>NUCLEOTIDE SEQUENCE [LARGE SCALE GENOMIC DNA]</scope>
    <source>
        <strain evidence="3 4">F0403</strain>
    </source>
</reference>
<keyword evidence="1" id="KW-0560">Oxidoreductase</keyword>
<evidence type="ECO:0000259" key="2">
    <source>
        <dbReference type="Pfam" id="PF00465"/>
    </source>
</evidence>
<feature type="domain" description="Alcohol dehydrogenase iron-type/glycerol dehydrogenase GldA" evidence="2">
    <location>
        <begin position="9"/>
        <end position="137"/>
    </location>
</feature>
<dbReference type="Proteomes" id="UP000014605">
    <property type="component" value="Unassembled WGS sequence"/>
</dbReference>
<dbReference type="PANTHER" id="PTHR43633">
    <property type="entry name" value="ALCOHOL DEHYDROGENASE YQHD"/>
    <property type="match status" value="1"/>
</dbReference>
<dbReference type="Gene3D" id="3.40.50.1970">
    <property type="match status" value="1"/>
</dbReference>